<accession>A0A5M6DAK5</accession>
<comment type="caution">
    <text evidence="1">The sequence shown here is derived from an EMBL/GenBank/DDBJ whole genome shotgun (WGS) entry which is preliminary data.</text>
</comment>
<sequence>MKKQILLGMVTLLVAVPGFSQIKAEDKKDFPFMSQNINQLPYAKYQGWQPASDLYQPKGFQGVLLPKAQYEKPTWLKPEALPHHMPQFKPQNNQKIRVVKPDSAIRYH</sequence>
<dbReference type="AlphaFoldDB" id="A0A5M6DAK5"/>
<gene>
    <name evidence="1" type="ORF">F0145_16705</name>
</gene>
<protein>
    <submittedName>
        <fullName evidence="1">Uncharacterized protein</fullName>
    </submittedName>
</protein>
<dbReference type="EMBL" id="VWSF01000013">
    <property type="protein sequence ID" value="KAA5543556.1"/>
    <property type="molecule type" value="Genomic_DNA"/>
</dbReference>
<organism evidence="1 2">
    <name type="scientific">Adhaeribacter rhizoryzae</name>
    <dbReference type="NCBI Taxonomy" id="2607907"/>
    <lineage>
        <taxon>Bacteria</taxon>
        <taxon>Pseudomonadati</taxon>
        <taxon>Bacteroidota</taxon>
        <taxon>Cytophagia</taxon>
        <taxon>Cytophagales</taxon>
        <taxon>Hymenobacteraceae</taxon>
        <taxon>Adhaeribacter</taxon>
    </lineage>
</organism>
<dbReference type="RefSeq" id="WP_150089996.1">
    <property type="nucleotide sequence ID" value="NZ_VWSF01000013.1"/>
</dbReference>
<evidence type="ECO:0000313" key="2">
    <source>
        <dbReference type="Proteomes" id="UP000323426"/>
    </source>
</evidence>
<dbReference type="Proteomes" id="UP000323426">
    <property type="component" value="Unassembled WGS sequence"/>
</dbReference>
<proteinExistence type="predicted"/>
<name>A0A5M6DAK5_9BACT</name>
<keyword evidence="2" id="KW-1185">Reference proteome</keyword>
<evidence type="ECO:0000313" key="1">
    <source>
        <dbReference type="EMBL" id="KAA5543556.1"/>
    </source>
</evidence>
<reference evidence="1 2" key="1">
    <citation type="submission" date="2019-09" db="EMBL/GenBank/DDBJ databases">
        <title>Genome sequence and assembly of Adhaeribacter sp.</title>
        <authorList>
            <person name="Chhetri G."/>
        </authorList>
    </citation>
    <scope>NUCLEOTIDE SEQUENCE [LARGE SCALE GENOMIC DNA]</scope>
    <source>
        <strain evidence="1 2">DK36</strain>
    </source>
</reference>